<dbReference type="PANTHER" id="PTHR18896:SF186">
    <property type="entry name" value="PHOSPHOLIPASE D"/>
    <property type="match status" value="1"/>
</dbReference>
<dbReference type="PANTHER" id="PTHR18896">
    <property type="entry name" value="PHOSPHOLIPASE D"/>
    <property type="match status" value="1"/>
</dbReference>
<keyword evidence="5" id="KW-0443">Lipid metabolism</keyword>
<evidence type="ECO:0000256" key="1">
    <source>
        <dbReference type="ARBA" id="ARBA00012027"/>
    </source>
</evidence>
<keyword evidence="2" id="KW-0677">Repeat</keyword>
<protein>
    <recommendedName>
        <fullName evidence="1">phospholipase D</fullName>
        <ecNumber evidence="1">3.1.4.4</ecNumber>
    </recommendedName>
</protein>
<evidence type="ECO:0000313" key="8">
    <source>
        <dbReference type="Proteomes" id="UP000054166"/>
    </source>
</evidence>
<dbReference type="InterPro" id="IPR015679">
    <property type="entry name" value="PLipase_D_fam"/>
</dbReference>
<dbReference type="EC" id="3.1.4.4" evidence="1"/>
<dbReference type="STRING" id="765440.A0A0C3EU03"/>
<reference evidence="8" key="2">
    <citation type="submission" date="2015-01" db="EMBL/GenBank/DDBJ databases">
        <title>Evolutionary Origins and Diversification of the Mycorrhizal Mutualists.</title>
        <authorList>
            <consortium name="DOE Joint Genome Institute"/>
            <consortium name="Mycorrhizal Genomics Consortium"/>
            <person name="Kohler A."/>
            <person name="Kuo A."/>
            <person name="Nagy L.G."/>
            <person name="Floudas D."/>
            <person name="Copeland A."/>
            <person name="Barry K.W."/>
            <person name="Cichocki N."/>
            <person name="Veneault-Fourrey C."/>
            <person name="LaButti K."/>
            <person name="Lindquist E.A."/>
            <person name="Lipzen A."/>
            <person name="Lundell T."/>
            <person name="Morin E."/>
            <person name="Murat C."/>
            <person name="Riley R."/>
            <person name="Ohm R."/>
            <person name="Sun H."/>
            <person name="Tunlid A."/>
            <person name="Henrissat B."/>
            <person name="Grigoriev I.V."/>
            <person name="Hibbett D.S."/>
            <person name="Martin F."/>
        </authorList>
    </citation>
    <scope>NUCLEOTIDE SEQUENCE [LARGE SCALE GENOMIC DNA]</scope>
    <source>
        <strain evidence="8">F 1598</strain>
    </source>
</reference>
<evidence type="ECO:0000256" key="5">
    <source>
        <dbReference type="ARBA" id="ARBA00023098"/>
    </source>
</evidence>
<evidence type="ECO:0000313" key="7">
    <source>
        <dbReference type="EMBL" id="KIM71291.1"/>
    </source>
</evidence>
<dbReference type="Proteomes" id="UP000054166">
    <property type="component" value="Unassembled WGS sequence"/>
</dbReference>
<dbReference type="InterPro" id="IPR001736">
    <property type="entry name" value="PLipase_D/transphosphatidylase"/>
</dbReference>
<dbReference type="EMBL" id="KN833368">
    <property type="protein sequence ID" value="KIM71291.1"/>
    <property type="molecule type" value="Genomic_DNA"/>
</dbReference>
<keyword evidence="4" id="KW-0442">Lipid degradation</keyword>
<dbReference type="OrthoDB" id="14911at2759"/>
<proteinExistence type="predicted"/>
<dbReference type="GO" id="GO:0004630">
    <property type="term" value="F:phospholipase D activity"/>
    <property type="evidence" value="ECO:0007669"/>
    <property type="project" value="UniProtKB-EC"/>
</dbReference>
<reference evidence="7 8" key="1">
    <citation type="submission" date="2014-04" db="EMBL/GenBank/DDBJ databases">
        <authorList>
            <consortium name="DOE Joint Genome Institute"/>
            <person name="Kuo A."/>
            <person name="Tarkka M."/>
            <person name="Buscot F."/>
            <person name="Kohler A."/>
            <person name="Nagy L.G."/>
            <person name="Floudas D."/>
            <person name="Copeland A."/>
            <person name="Barry K.W."/>
            <person name="Cichocki N."/>
            <person name="Veneault-Fourrey C."/>
            <person name="LaButti K."/>
            <person name="Lindquist E.A."/>
            <person name="Lipzen A."/>
            <person name="Lundell T."/>
            <person name="Morin E."/>
            <person name="Murat C."/>
            <person name="Sun H."/>
            <person name="Tunlid A."/>
            <person name="Henrissat B."/>
            <person name="Grigoriev I.V."/>
            <person name="Hibbett D.S."/>
            <person name="Martin F."/>
            <person name="Nordberg H.P."/>
            <person name="Cantor M.N."/>
            <person name="Hua S.X."/>
        </authorList>
    </citation>
    <scope>NUCLEOTIDE SEQUENCE [LARGE SCALE GENOMIC DNA]</scope>
    <source>
        <strain evidence="7 8">F 1598</strain>
    </source>
</reference>
<evidence type="ECO:0000256" key="2">
    <source>
        <dbReference type="ARBA" id="ARBA00022737"/>
    </source>
</evidence>
<dbReference type="PROSITE" id="PS50035">
    <property type="entry name" value="PLD"/>
    <property type="match status" value="1"/>
</dbReference>
<accession>A0A0C3EU03</accession>
<evidence type="ECO:0000259" key="6">
    <source>
        <dbReference type="PROSITE" id="PS50035"/>
    </source>
</evidence>
<dbReference type="HOGENOM" id="CLU_000690_2_2_1"/>
<dbReference type="GO" id="GO:0009395">
    <property type="term" value="P:phospholipid catabolic process"/>
    <property type="evidence" value="ECO:0007669"/>
    <property type="project" value="TreeGrafter"/>
</dbReference>
<evidence type="ECO:0000256" key="4">
    <source>
        <dbReference type="ARBA" id="ARBA00022963"/>
    </source>
</evidence>
<name>A0A0C3EU03_PILCF</name>
<gene>
    <name evidence="7" type="ORF">PILCRDRAFT_830441</name>
</gene>
<organism evidence="7 8">
    <name type="scientific">Piloderma croceum (strain F 1598)</name>
    <dbReference type="NCBI Taxonomy" id="765440"/>
    <lineage>
        <taxon>Eukaryota</taxon>
        <taxon>Fungi</taxon>
        <taxon>Dikarya</taxon>
        <taxon>Basidiomycota</taxon>
        <taxon>Agaricomycotina</taxon>
        <taxon>Agaricomycetes</taxon>
        <taxon>Agaricomycetidae</taxon>
        <taxon>Atheliales</taxon>
        <taxon>Atheliaceae</taxon>
        <taxon>Piloderma</taxon>
    </lineage>
</organism>
<keyword evidence="8" id="KW-1185">Reference proteome</keyword>
<dbReference type="SUPFAM" id="SSF56024">
    <property type="entry name" value="Phospholipase D/nuclease"/>
    <property type="match status" value="2"/>
</dbReference>
<feature type="domain" description="PLD phosphodiesterase" evidence="6">
    <location>
        <begin position="179"/>
        <end position="206"/>
    </location>
</feature>
<dbReference type="Gene3D" id="3.30.870.10">
    <property type="entry name" value="Endonuclease Chain A"/>
    <property type="match status" value="1"/>
</dbReference>
<dbReference type="AlphaFoldDB" id="A0A0C3EU03"/>
<dbReference type="InParanoid" id="A0A0C3EU03"/>
<keyword evidence="3" id="KW-0378">Hydrolase</keyword>
<sequence length="419" mass="48467">MTQSFFDEFAEATAKAGATADRLLLQARNKITGILNPNERSTDKIREEIDNSHRFNSFADQRSQNFVKWHVDGHDYMYAVSEMLDSAKHAIFILDWWLTPELYLRRPPAYHPEWRLDRLLKRKAEQGVKIYVVVYKEIPETMSMSSEHTQSALEALHPNIACMRHPNHIPDHITDKDITEFWSHHEVVVVDNHRACIGGFDLCFGRFDTQNHPLADVHPTDFSRTLFPGQDYNNARVLDFQNVANYVSNAVPIQEIARMPWHDVHMTLEGTVVLDIIQHFVERWNYIKRSKVFSLWLNRMLITNEHKCTVCDTAVSINRDPTISFYSPDSIHSRYEPLALPHNISVALNGAIARHPRHEARGDTGRQFSQASRGTCHVQAVRSVSEWSHGVPTECSIQNAYRALIRDAEHFIYIENQYL</sequence>
<evidence type="ECO:0000256" key="3">
    <source>
        <dbReference type="ARBA" id="ARBA00022801"/>
    </source>
</evidence>